<comment type="subcellular location">
    <subcellularLocation>
        <location evidence="1">Membrane</location>
    </subcellularLocation>
</comment>
<organism evidence="7 8">
    <name type="scientific">Penicillium diatomitis</name>
    <dbReference type="NCBI Taxonomy" id="2819901"/>
    <lineage>
        <taxon>Eukaryota</taxon>
        <taxon>Fungi</taxon>
        <taxon>Dikarya</taxon>
        <taxon>Ascomycota</taxon>
        <taxon>Pezizomycotina</taxon>
        <taxon>Eurotiomycetes</taxon>
        <taxon>Eurotiomycetidae</taxon>
        <taxon>Eurotiales</taxon>
        <taxon>Aspergillaceae</taxon>
        <taxon>Penicillium</taxon>
    </lineage>
</organism>
<feature type="transmembrane region" description="Helical" evidence="5">
    <location>
        <begin position="213"/>
        <end position="234"/>
    </location>
</feature>
<dbReference type="PANTHER" id="PTHR11863">
    <property type="entry name" value="STEROL DESATURASE"/>
    <property type="match status" value="1"/>
</dbReference>
<dbReference type="GO" id="GO:0005506">
    <property type="term" value="F:iron ion binding"/>
    <property type="evidence" value="ECO:0007669"/>
    <property type="project" value="InterPro"/>
</dbReference>
<keyword evidence="4 5" id="KW-0472">Membrane</keyword>
<reference evidence="7" key="1">
    <citation type="submission" date="2022-12" db="EMBL/GenBank/DDBJ databases">
        <authorList>
            <person name="Petersen C."/>
        </authorList>
    </citation>
    <scope>NUCLEOTIDE SEQUENCE</scope>
    <source>
        <strain evidence="7">IBT 30728</strain>
    </source>
</reference>
<dbReference type="EMBL" id="JAPWDQ010000003">
    <property type="protein sequence ID" value="KAJ5491213.1"/>
    <property type="molecule type" value="Genomic_DNA"/>
</dbReference>
<dbReference type="RefSeq" id="XP_056792342.1">
    <property type="nucleotide sequence ID" value="XM_056932383.1"/>
</dbReference>
<sequence>MGAFLSVPFLSFILLPAMSSWATTFNILFFYMTWTALVWSHPPLRVEIFSTAAFRIFFFVCPSVLFFLFDVLTPSAAVIIKAHGEAGLPGGRKRLKLRIKDFKIAGWSIFNICLAVLMQAAIEWFLTRFLRVRSAIRVTTRIPSPWTIFQDILLGLLLRETLTYVVHRYALHHAKSPLTKLHWAWYHELSLPFPLTAQYDHPLVYLLHKFLPIYLPAMFFRFHLLTYLAFVAAISIEETFAYSGYTFMPTSFFLAGIARRKEVHLLEAGEGNYGPWGVIDWISGTTIGETDIEDDVRNEVREKHLEQRVRDAMEANNRKVRVDTLRRNGNGRRR</sequence>
<dbReference type="InterPro" id="IPR050307">
    <property type="entry name" value="Sterol_Desaturase_Related"/>
</dbReference>
<protein>
    <recommendedName>
        <fullName evidence="6">Fatty acid hydroxylase domain-containing protein</fullName>
    </recommendedName>
</protein>
<evidence type="ECO:0000313" key="8">
    <source>
        <dbReference type="Proteomes" id="UP001148312"/>
    </source>
</evidence>
<keyword evidence="3 5" id="KW-1133">Transmembrane helix</keyword>
<dbReference type="AlphaFoldDB" id="A0A9W9XG91"/>
<evidence type="ECO:0000256" key="5">
    <source>
        <dbReference type="SAM" id="Phobius"/>
    </source>
</evidence>
<dbReference type="GO" id="GO:0016020">
    <property type="term" value="C:membrane"/>
    <property type="evidence" value="ECO:0007669"/>
    <property type="project" value="UniProtKB-SubCell"/>
</dbReference>
<dbReference type="Pfam" id="PF04116">
    <property type="entry name" value="FA_hydroxylase"/>
    <property type="match status" value="1"/>
</dbReference>
<keyword evidence="2 5" id="KW-0812">Transmembrane</keyword>
<evidence type="ECO:0000256" key="1">
    <source>
        <dbReference type="ARBA" id="ARBA00004370"/>
    </source>
</evidence>
<accession>A0A9W9XG91</accession>
<evidence type="ECO:0000259" key="6">
    <source>
        <dbReference type="Pfam" id="PF04116"/>
    </source>
</evidence>
<dbReference type="Proteomes" id="UP001148312">
    <property type="component" value="Unassembled WGS sequence"/>
</dbReference>
<reference evidence="7" key="2">
    <citation type="journal article" date="2023" name="IMA Fungus">
        <title>Comparative genomic study of the Penicillium genus elucidates a diverse pangenome and 15 lateral gene transfer events.</title>
        <authorList>
            <person name="Petersen C."/>
            <person name="Sorensen T."/>
            <person name="Nielsen M.R."/>
            <person name="Sondergaard T.E."/>
            <person name="Sorensen J.L."/>
            <person name="Fitzpatrick D.A."/>
            <person name="Frisvad J.C."/>
            <person name="Nielsen K.L."/>
        </authorList>
    </citation>
    <scope>NUCLEOTIDE SEQUENCE</scope>
    <source>
        <strain evidence="7">IBT 30728</strain>
    </source>
</reference>
<gene>
    <name evidence="7" type="ORF">N7539_002780</name>
</gene>
<dbReference type="GO" id="GO:0016491">
    <property type="term" value="F:oxidoreductase activity"/>
    <property type="evidence" value="ECO:0007669"/>
    <property type="project" value="InterPro"/>
</dbReference>
<dbReference type="InterPro" id="IPR006694">
    <property type="entry name" value="Fatty_acid_hydroxylase"/>
</dbReference>
<dbReference type="GeneID" id="81622632"/>
<keyword evidence="8" id="KW-1185">Reference proteome</keyword>
<feature type="transmembrane region" description="Helical" evidence="5">
    <location>
        <begin position="48"/>
        <end position="69"/>
    </location>
</feature>
<evidence type="ECO:0000256" key="2">
    <source>
        <dbReference type="ARBA" id="ARBA00022692"/>
    </source>
</evidence>
<comment type="caution">
    <text evidence="7">The sequence shown here is derived from an EMBL/GenBank/DDBJ whole genome shotgun (WGS) entry which is preliminary data.</text>
</comment>
<evidence type="ECO:0000256" key="4">
    <source>
        <dbReference type="ARBA" id="ARBA00023136"/>
    </source>
</evidence>
<proteinExistence type="predicted"/>
<dbReference type="GO" id="GO:0008610">
    <property type="term" value="P:lipid biosynthetic process"/>
    <property type="evidence" value="ECO:0007669"/>
    <property type="project" value="InterPro"/>
</dbReference>
<feature type="domain" description="Fatty acid hydroxylase" evidence="6">
    <location>
        <begin position="153"/>
        <end position="285"/>
    </location>
</feature>
<name>A0A9W9XG91_9EURO</name>
<evidence type="ECO:0000313" key="7">
    <source>
        <dbReference type="EMBL" id="KAJ5491213.1"/>
    </source>
</evidence>
<feature type="transmembrane region" description="Helical" evidence="5">
    <location>
        <begin position="104"/>
        <end position="126"/>
    </location>
</feature>
<evidence type="ECO:0000256" key="3">
    <source>
        <dbReference type="ARBA" id="ARBA00022989"/>
    </source>
</evidence>